<dbReference type="RefSeq" id="WP_271189411.1">
    <property type="nucleotide sequence ID" value="NZ_BSFP01000026.1"/>
</dbReference>
<evidence type="ECO:0000256" key="4">
    <source>
        <dbReference type="ARBA" id="ARBA00023136"/>
    </source>
</evidence>
<feature type="transmembrane region" description="Helical" evidence="5">
    <location>
        <begin position="74"/>
        <end position="96"/>
    </location>
</feature>
<dbReference type="GO" id="GO:0008273">
    <property type="term" value="F:calcium, potassium:sodium antiporter activity"/>
    <property type="evidence" value="ECO:0007669"/>
    <property type="project" value="TreeGrafter"/>
</dbReference>
<keyword evidence="4 5" id="KW-0472">Membrane</keyword>
<dbReference type="InterPro" id="IPR044880">
    <property type="entry name" value="NCX_ion-bd_dom_sf"/>
</dbReference>
<feature type="transmembrane region" description="Helical" evidence="5">
    <location>
        <begin position="35"/>
        <end position="62"/>
    </location>
</feature>
<feature type="transmembrane region" description="Helical" evidence="5">
    <location>
        <begin position="269"/>
        <end position="288"/>
    </location>
</feature>
<reference evidence="7" key="2">
    <citation type="submission" date="2023-01" db="EMBL/GenBank/DDBJ databases">
        <authorList>
            <person name="Sun Q."/>
            <person name="Evtushenko L."/>
        </authorList>
    </citation>
    <scope>NUCLEOTIDE SEQUENCE</scope>
    <source>
        <strain evidence="7">VKM Ac-1321</strain>
    </source>
</reference>
<dbReference type="Gene3D" id="1.20.1420.30">
    <property type="entry name" value="NCX, central ion-binding region"/>
    <property type="match status" value="1"/>
</dbReference>
<feature type="domain" description="Sodium/calcium exchanger membrane region" evidence="6">
    <location>
        <begin position="4"/>
        <end position="141"/>
    </location>
</feature>
<dbReference type="AlphaFoldDB" id="A0A9W6KJS2"/>
<feature type="domain" description="Sodium/calcium exchanger membrane region" evidence="6">
    <location>
        <begin position="179"/>
        <end position="309"/>
    </location>
</feature>
<dbReference type="PANTHER" id="PTHR10846">
    <property type="entry name" value="SODIUM/POTASSIUM/CALCIUM EXCHANGER"/>
    <property type="match status" value="1"/>
</dbReference>
<dbReference type="GO" id="GO:0006874">
    <property type="term" value="P:intracellular calcium ion homeostasis"/>
    <property type="evidence" value="ECO:0007669"/>
    <property type="project" value="TreeGrafter"/>
</dbReference>
<organism evidence="7 8">
    <name type="scientific">Dactylosporangium matsuzakiense</name>
    <dbReference type="NCBI Taxonomy" id="53360"/>
    <lineage>
        <taxon>Bacteria</taxon>
        <taxon>Bacillati</taxon>
        <taxon>Actinomycetota</taxon>
        <taxon>Actinomycetes</taxon>
        <taxon>Micromonosporales</taxon>
        <taxon>Micromonosporaceae</taxon>
        <taxon>Dactylosporangium</taxon>
    </lineage>
</organism>
<evidence type="ECO:0000256" key="2">
    <source>
        <dbReference type="ARBA" id="ARBA00022692"/>
    </source>
</evidence>
<evidence type="ECO:0000259" key="6">
    <source>
        <dbReference type="Pfam" id="PF01699"/>
    </source>
</evidence>
<evidence type="ECO:0000256" key="5">
    <source>
        <dbReference type="SAM" id="Phobius"/>
    </source>
</evidence>
<keyword evidence="2 5" id="KW-0812">Transmembrane</keyword>
<keyword evidence="8" id="KW-1185">Reference proteome</keyword>
<reference evidence="7" key="1">
    <citation type="journal article" date="2014" name="Int. J. Syst. Evol. Microbiol.">
        <title>Complete genome sequence of Corynebacterium casei LMG S-19264T (=DSM 44701T), isolated from a smear-ripened cheese.</title>
        <authorList>
            <consortium name="US DOE Joint Genome Institute (JGI-PGF)"/>
            <person name="Walter F."/>
            <person name="Albersmeier A."/>
            <person name="Kalinowski J."/>
            <person name="Ruckert C."/>
        </authorList>
    </citation>
    <scope>NUCLEOTIDE SEQUENCE</scope>
    <source>
        <strain evidence="7">VKM Ac-1321</strain>
    </source>
</reference>
<sequence>MLTALLAIVTGLVLLTAGADQLVVGSGRLARRYGVSSIVVGVVIIGIGTSAPEFVVSAIASYRGDGGLAVGNLAGSNIINLTLVLGVAGLIAPVAVRSSVVRREAPLAVAAVVLFAVAAYAGLGRVAGALLAVAAAGALVLVLRNARVQAGDPMPGEVAAFLAAEPPAVRTGREAVRTLLGLGATLGGAQLLTVGGSTVAARLGVAPAVIGLTVVALGTSLPELFTTVQAQRRGDGDLLVGNLLGSNLFNSVAGGALVGLAGRGEPARLGYPVLAAMVAVALLSWLVLYRGYRVTRVEAGLLLVAYAMTLPLIA</sequence>
<gene>
    <name evidence="7" type="ORF">GCM10017581_045400</name>
</gene>
<dbReference type="Proteomes" id="UP001143480">
    <property type="component" value="Unassembled WGS sequence"/>
</dbReference>
<dbReference type="GO" id="GO:0005886">
    <property type="term" value="C:plasma membrane"/>
    <property type="evidence" value="ECO:0007669"/>
    <property type="project" value="TreeGrafter"/>
</dbReference>
<comment type="caution">
    <text evidence="7">The sequence shown here is derived from an EMBL/GenBank/DDBJ whole genome shotgun (WGS) entry which is preliminary data.</text>
</comment>
<keyword evidence="3 5" id="KW-1133">Transmembrane helix</keyword>
<proteinExistence type="predicted"/>
<protein>
    <submittedName>
        <fullName evidence="7">Sodium:calcium antiporter</fullName>
    </submittedName>
</protein>
<feature type="transmembrane region" description="Helical" evidence="5">
    <location>
        <begin position="199"/>
        <end position="219"/>
    </location>
</feature>
<evidence type="ECO:0000313" key="8">
    <source>
        <dbReference type="Proteomes" id="UP001143480"/>
    </source>
</evidence>
<name>A0A9W6KJS2_9ACTN</name>
<dbReference type="GO" id="GO:0005262">
    <property type="term" value="F:calcium channel activity"/>
    <property type="evidence" value="ECO:0007669"/>
    <property type="project" value="TreeGrafter"/>
</dbReference>
<dbReference type="InterPro" id="IPR004837">
    <property type="entry name" value="NaCa_Exmemb"/>
</dbReference>
<feature type="transmembrane region" description="Helical" evidence="5">
    <location>
        <begin position="239"/>
        <end position="262"/>
    </location>
</feature>
<dbReference type="PANTHER" id="PTHR10846:SF8">
    <property type="entry name" value="INNER MEMBRANE PROTEIN YRBG"/>
    <property type="match status" value="1"/>
</dbReference>
<comment type="subcellular location">
    <subcellularLocation>
        <location evidence="1">Membrane</location>
        <topology evidence="1">Multi-pass membrane protein</topology>
    </subcellularLocation>
</comment>
<accession>A0A9W6KJS2</accession>
<dbReference type="Pfam" id="PF01699">
    <property type="entry name" value="Na_Ca_ex"/>
    <property type="match status" value="2"/>
</dbReference>
<feature type="transmembrane region" description="Helical" evidence="5">
    <location>
        <begin position="108"/>
        <end position="141"/>
    </location>
</feature>
<dbReference type="InterPro" id="IPR004481">
    <property type="entry name" value="K/Na/Ca-exchanger"/>
</dbReference>
<evidence type="ECO:0000313" key="7">
    <source>
        <dbReference type="EMBL" id="GLL02798.1"/>
    </source>
</evidence>
<evidence type="ECO:0000256" key="3">
    <source>
        <dbReference type="ARBA" id="ARBA00022989"/>
    </source>
</evidence>
<evidence type="ECO:0000256" key="1">
    <source>
        <dbReference type="ARBA" id="ARBA00004141"/>
    </source>
</evidence>
<dbReference type="EMBL" id="BSFP01000026">
    <property type="protein sequence ID" value="GLL02798.1"/>
    <property type="molecule type" value="Genomic_DNA"/>
</dbReference>